<accession>A0ABP7KYS2</accession>
<comment type="caution">
    <text evidence="2">The sequence shown here is derived from an EMBL/GenBank/DDBJ whole genome shotgun (WGS) entry which is preliminary data.</text>
</comment>
<gene>
    <name evidence="2" type="ORF">GCM10022381_32790</name>
</gene>
<proteinExistence type="predicted"/>
<evidence type="ECO:0000259" key="1">
    <source>
        <dbReference type="Pfam" id="PF01592"/>
    </source>
</evidence>
<dbReference type="RefSeq" id="WP_345068659.1">
    <property type="nucleotide sequence ID" value="NZ_BAABCN010000012.1"/>
</dbReference>
<dbReference type="Proteomes" id="UP001501803">
    <property type="component" value="Unassembled WGS sequence"/>
</dbReference>
<dbReference type="NCBIfam" id="TIGR01994">
    <property type="entry name" value="SUF_scaf_2"/>
    <property type="match status" value="1"/>
</dbReference>
<dbReference type="EMBL" id="BAABCN010000012">
    <property type="protein sequence ID" value="GAA3888339.1"/>
    <property type="molecule type" value="Genomic_DNA"/>
</dbReference>
<sequence>MSDALAGLYQQVILDHSKLRTGFGELEHADAVRFERNPTCGDEITLEIALEPGTDRIAALAWRGAGCSISQASASVLAGLAPGLTMAELQSTIDAFREMMRSRGVGEPDEDVLGDAVVFQGVSKFVMRVKCAMLGWVAAEGCLVDVAAGRPDAAV</sequence>
<evidence type="ECO:0000313" key="3">
    <source>
        <dbReference type="Proteomes" id="UP001501803"/>
    </source>
</evidence>
<feature type="domain" description="NIF system FeS cluster assembly NifU N-terminal" evidence="1">
    <location>
        <begin position="9"/>
        <end position="131"/>
    </location>
</feature>
<keyword evidence="3" id="KW-1185">Reference proteome</keyword>
<dbReference type="PANTHER" id="PTHR10093">
    <property type="entry name" value="IRON-SULFUR CLUSTER ASSEMBLY ENZYME NIFU HOMOLOG"/>
    <property type="match status" value="1"/>
</dbReference>
<name>A0ABP7KYS2_9MICO</name>
<dbReference type="InterPro" id="IPR002871">
    <property type="entry name" value="NIF_FeS_clus_asmbl_NifU_N"/>
</dbReference>
<reference evidence="3" key="1">
    <citation type="journal article" date="2019" name="Int. J. Syst. Evol. Microbiol.">
        <title>The Global Catalogue of Microorganisms (GCM) 10K type strain sequencing project: providing services to taxonomists for standard genome sequencing and annotation.</title>
        <authorList>
            <consortium name="The Broad Institute Genomics Platform"/>
            <consortium name="The Broad Institute Genome Sequencing Center for Infectious Disease"/>
            <person name="Wu L."/>
            <person name="Ma J."/>
        </authorList>
    </citation>
    <scope>NUCLEOTIDE SEQUENCE [LARGE SCALE GENOMIC DNA]</scope>
    <source>
        <strain evidence="3">JCM 17021</strain>
    </source>
</reference>
<dbReference type="Gene3D" id="3.90.1010.10">
    <property type="match status" value="1"/>
</dbReference>
<evidence type="ECO:0000313" key="2">
    <source>
        <dbReference type="EMBL" id="GAA3888339.1"/>
    </source>
</evidence>
<organism evidence="2 3">
    <name type="scientific">Leifsonia kafniensis</name>
    <dbReference type="NCBI Taxonomy" id="475957"/>
    <lineage>
        <taxon>Bacteria</taxon>
        <taxon>Bacillati</taxon>
        <taxon>Actinomycetota</taxon>
        <taxon>Actinomycetes</taxon>
        <taxon>Micrococcales</taxon>
        <taxon>Microbacteriaceae</taxon>
        <taxon>Leifsonia</taxon>
    </lineage>
</organism>
<dbReference type="CDD" id="cd06664">
    <property type="entry name" value="IscU_like"/>
    <property type="match status" value="1"/>
</dbReference>
<dbReference type="SUPFAM" id="SSF82649">
    <property type="entry name" value="SufE/NifU"/>
    <property type="match status" value="1"/>
</dbReference>
<dbReference type="Pfam" id="PF01592">
    <property type="entry name" value="NifU_N"/>
    <property type="match status" value="1"/>
</dbReference>
<protein>
    <submittedName>
        <fullName evidence="2">SUF system NifU family Fe-S cluster assembly protein</fullName>
    </submittedName>
</protein>